<reference evidence="1 2" key="1">
    <citation type="journal article" date="2016" name="Nat. Commun.">
        <title>Thousands of microbial genomes shed light on interconnected biogeochemical processes in an aquifer system.</title>
        <authorList>
            <person name="Anantharaman K."/>
            <person name="Brown C.T."/>
            <person name="Hug L.A."/>
            <person name="Sharon I."/>
            <person name="Castelle C.J."/>
            <person name="Probst A.J."/>
            <person name="Thomas B.C."/>
            <person name="Singh A."/>
            <person name="Wilkins M.J."/>
            <person name="Karaoz U."/>
            <person name="Brodie E.L."/>
            <person name="Williams K.H."/>
            <person name="Hubbard S.S."/>
            <person name="Banfield J.F."/>
        </authorList>
    </citation>
    <scope>NUCLEOTIDE SEQUENCE [LARGE SCALE GENOMIC DNA]</scope>
</reference>
<accession>A0A1F5YED9</accession>
<name>A0A1F5YED9_9BACT</name>
<dbReference type="Proteomes" id="UP000176992">
    <property type="component" value="Unassembled WGS sequence"/>
</dbReference>
<evidence type="ECO:0000313" key="2">
    <source>
        <dbReference type="Proteomes" id="UP000176992"/>
    </source>
</evidence>
<dbReference type="EMBL" id="MFIV01000086">
    <property type="protein sequence ID" value="OGF98557.1"/>
    <property type="molecule type" value="Genomic_DNA"/>
</dbReference>
<proteinExistence type="predicted"/>
<evidence type="ECO:0000313" key="1">
    <source>
        <dbReference type="EMBL" id="OGF98557.1"/>
    </source>
</evidence>
<organism evidence="1 2">
    <name type="scientific">Candidatus Glassbacteria bacterium GWA2_58_10</name>
    <dbReference type="NCBI Taxonomy" id="1817865"/>
    <lineage>
        <taxon>Bacteria</taxon>
        <taxon>Candidatus Glassiibacteriota</taxon>
    </lineage>
</organism>
<gene>
    <name evidence="1" type="ORF">A2Z86_09780</name>
</gene>
<protein>
    <submittedName>
        <fullName evidence="1">Uncharacterized protein</fullName>
    </submittedName>
</protein>
<comment type="caution">
    <text evidence="1">The sequence shown here is derived from an EMBL/GenBank/DDBJ whole genome shotgun (WGS) entry which is preliminary data.</text>
</comment>
<dbReference type="AlphaFoldDB" id="A0A1F5YED9"/>
<sequence>MHCKQIARQTKGEVTEIQLAGLHCNMAEICRRKGICALSPFAFPEQLNGEAKAGGEKRESPPRDDLSGYYEVLEFKNSLGYQWVRVENFTAAVSAAEKYCEKGQPKYIRRVEIFQLPG</sequence>